<protein>
    <submittedName>
        <fullName evidence="2">Uncharacterized protein</fullName>
    </submittedName>
</protein>
<reference evidence="2 3" key="1">
    <citation type="submission" date="2013-02" db="EMBL/GenBank/DDBJ databases">
        <authorList>
            <person name="Lukaszewicz M."/>
            <person name="Biegalska A."/>
            <person name="Krasowska A."/>
        </authorList>
    </citation>
    <scope>NUCLEOTIDE SEQUENCE [LARGE SCALE GENOMIC DNA]</scope>
</reference>
<dbReference type="EMBL" id="KC699836">
    <property type="protein sequence ID" value="AGK86990.1"/>
    <property type="molecule type" value="Genomic_DNA"/>
</dbReference>
<name>R4JMV1_9CAUD</name>
<keyword evidence="1" id="KW-0175">Coiled coil</keyword>
<evidence type="ECO:0000256" key="1">
    <source>
        <dbReference type="SAM" id="Coils"/>
    </source>
</evidence>
<keyword evidence="3" id="KW-1185">Reference proteome</keyword>
<evidence type="ECO:0000313" key="3">
    <source>
        <dbReference type="Proteomes" id="UP000258501"/>
    </source>
</evidence>
<sequence length="124" mass="14606">MTNIKSQDPISKQDLQDYFRFVVLQDVKDSQHAKKIKRLSRRVATMSDVTLLFKALNQQQDFLMEKVLDTLMIQEAVLKKLGATDKMFNEAEAEYYQAIEEKVKEQEEVKEKQETAKDKMKEEE</sequence>
<feature type="coiled-coil region" evidence="1">
    <location>
        <begin position="88"/>
        <end position="123"/>
    </location>
</feature>
<accession>R4JMV1</accession>
<dbReference type="Proteomes" id="UP000258501">
    <property type="component" value="Segment"/>
</dbReference>
<organism evidence="2 3">
    <name type="scientific">Bacillus phage SIOphi</name>
    <dbReference type="NCBI Taxonomy" id="1285382"/>
    <lineage>
        <taxon>Viruses</taxon>
        <taxon>Duplodnaviria</taxon>
        <taxon>Heunggongvirae</taxon>
        <taxon>Uroviricota</taxon>
        <taxon>Caudoviricetes</taxon>
        <taxon>Herelleviridae</taxon>
        <taxon>Bastillevirinae</taxon>
        <taxon>Siophivirus</taxon>
        <taxon>Siophivirus SIOphi</taxon>
    </lineage>
</organism>
<proteinExistence type="predicted"/>
<evidence type="ECO:0000313" key="2">
    <source>
        <dbReference type="EMBL" id="AGK86990.1"/>
    </source>
</evidence>
<gene>
    <name evidence="2" type="ORF">SIOphi_00910</name>
</gene>